<gene>
    <name evidence="1" type="ORF">QUF85_19480</name>
</gene>
<name>A0AAJ1VCH7_9BACI</name>
<organism evidence="1 2">
    <name type="scientific">Peribacillus frigoritolerans</name>
    <dbReference type="NCBI Taxonomy" id="450367"/>
    <lineage>
        <taxon>Bacteria</taxon>
        <taxon>Bacillati</taxon>
        <taxon>Bacillota</taxon>
        <taxon>Bacilli</taxon>
        <taxon>Bacillales</taxon>
        <taxon>Bacillaceae</taxon>
        <taxon>Peribacillus</taxon>
    </lineage>
</organism>
<dbReference type="AlphaFoldDB" id="A0AAJ1VCH7"/>
<dbReference type="EMBL" id="JAUCFI010000003">
    <property type="protein sequence ID" value="MDM5285462.1"/>
    <property type="molecule type" value="Genomic_DNA"/>
</dbReference>
<sequence>MEDQIRAADSGKEKLGPRAEFSHFTYLYLTLPFRVDQRHDHLDQHLFNTYKP</sequence>
<protein>
    <submittedName>
        <fullName evidence="1">Uncharacterized protein</fullName>
    </submittedName>
</protein>
<dbReference type="Proteomes" id="UP001238973">
    <property type="component" value="Unassembled WGS sequence"/>
</dbReference>
<evidence type="ECO:0000313" key="2">
    <source>
        <dbReference type="Proteomes" id="UP001238973"/>
    </source>
</evidence>
<comment type="caution">
    <text evidence="1">The sequence shown here is derived from an EMBL/GenBank/DDBJ whole genome shotgun (WGS) entry which is preliminary data.</text>
</comment>
<dbReference type="RefSeq" id="WP_289351601.1">
    <property type="nucleotide sequence ID" value="NZ_JAUCFI010000003.1"/>
</dbReference>
<evidence type="ECO:0000313" key="1">
    <source>
        <dbReference type="EMBL" id="MDM5285462.1"/>
    </source>
</evidence>
<proteinExistence type="predicted"/>
<accession>A0AAJ1VCH7</accession>
<reference evidence="1" key="1">
    <citation type="submission" date="2023-06" db="EMBL/GenBank/DDBJ databases">
        <title>Comparative genomics of Bacillaceae isolates and their secondary metabolite potential.</title>
        <authorList>
            <person name="Song L."/>
            <person name="Nielsen L.J."/>
            <person name="Mohite O."/>
            <person name="Xu X."/>
            <person name="Weber T."/>
            <person name="Kovacs A.T."/>
        </authorList>
    </citation>
    <scope>NUCLEOTIDE SEQUENCE</scope>
    <source>
        <strain evidence="1">G1S1</strain>
    </source>
</reference>